<evidence type="ECO:0000313" key="7">
    <source>
        <dbReference type="Proteomes" id="UP001321498"/>
    </source>
</evidence>
<dbReference type="Pfam" id="PF08352">
    <property type="entry name" value="oligo_HPY"/>
    <property type="match status" value="1"/>
</dbReference>
<evidence type="ECO:0000256" key="3">
    <source>
        <dbReference type="ARBA" id="ARBA00022741"/>
    </source>
</evidence>
<protein>
    <submittedName>
        <fullName evidence="6">ABC transporter ATP-binding protein</fullName>
    </submittedName>
</protein>
<dbReference type="GO" id="GO:0005524">
    <property type="term" value="F:ATP binding"/>
    <property type="evidence" value="ECO:0007669"/>
    <property type="project" value="UniProtKB-KW"/>
</dbReference>
<dbReference type="Gene3D" id="3.40.50.300">
    <property type="entry name" value="P-loop containing nucleotide triphosphate hydrolases"/>
    <property type="match status" value="2"/>
</dbReference>
<feature type="domain" description="ABC transporter" evidence="5">
    <location>
        <begin position="12"/>
        <end position="257"/>
    </location>
</feature>
<dbReference type="InterPro" id="IPR003439">
    <property type="entry name" value="ABC_transporter-like_ATP-bd"/>
</dbReference>
<evidence type="ECO:0000256" key="1">
    <source>
        <dbReference type="ARBA" id="ARBA00005417"/>
    </source>
</evidence>
<dbReference type="InterPro" id="IPR050319">
    <property type="entry name" value="ABC_transp_ATP-bind"/>
</dbReference>
<sequence>MTTESSVGSPLLEVQGLHVRLGGREVIDDVSFSIKRGDSLALVGESGSGKTVTARVVTGLIDRIGGVVTSGRVVFDGQELRQGDNQQWAAIRGRRMALVPQASLSSLDPVMRVGKQLAETVSVLDAGADVRPRSLELLEQVHMPRPQEVLRAFPHELSGGMRQRVMIALALAGRPELIVADEPTTALDVTVQAGILRLLGELRRETGMTLLMIAHDLAVVGLVSDEVAVMRSGRLLESGATATVLSTPEHAYTKALLAARPEASKPGAPLAVLDRETGELRAPAALPSVATDGAVVLTVKDATVTYRHASSPALAPVSLDIQAGASIGLVGESGSGKTTLGRVIVGALRPTTGEVLVHGKTWQEVRGRNPIRRDVQMIFQDPYGSLTPWRTPRQAVAEVLQRWRGLSRSASLAQAGDLLDEVGLPRLTFDKLPRQLSGGQCQRVGIARALASEPRLIVADEPTSSLDISAQAQILNLLMSLRASHGLSLVLISHDLSVIRHMTDTALVMKNGVVVERGPSTKLFTDPDDEYTRQLVAATPVLDSVPGVTP</sequence>
<keyword evidence="7" id="KW-1185">Reference proteome</keyword>
<keyword evidence="4 6" id="KW-0067">ATP-binding</keyword>
<dbReference type="EMBL" id="AP027731">
    <property type="protein sequence ID" value="BDZ46176.1"/>
    <property type="molecule type" value="Genomic_DNA"/>
</dbReference>
<keyword evidence="2" id="KW-0813">Transport</keyword>
<proteinExistence type="inferred from homology"/>
<dbReference type="SUPFAM" id="SSF52540">
    <property type="entry name" value="P-loop containing nucleoside triphosphate hydrolases"/>
    <property type="match status" value="2"/>
</dbReference>
<dbReference type="Pfam" id="PF00005">
    <property type="entry name" value="ABC_tran"/>
    <property type="match status" value="2"/>
</dbReference>
<gene>
    <name evidence="6" type="ORF">GCM10025866_20850</name>
</gene>
<reference evidence="7" key="1">
    <citation type="journal article" date="2019" name="Int. J. Syst. Evol. Microbiol.">
        <title>The Global Catalogue of Microorganisms (GCM) 10K type strain sequencing project: providing services to taxonomists for standard genome sequencing and annotation.</title>
        <authorList>
            <consortium name="The Broad Institute Genomics Platform"/>
            <consortium name="The Broad Institute Genome Sequencing Center for Infectious Disease"/>
            <person name="Wu L."/>
            <person name="Ma J."/>
        </authorList>
    </citation>
    <scope>NUCLEOTIDE SEQUENCE [LARGE SCALE GENOMIC DNA]</scope>
    <source>
        <strain evidence="7">NBRC 108725</strain>
    </source>
</reference>
<dbReference type="PANTHER" id="PTHR43776">
    <property type="entry name" value="TRANSPORT ATP-BINDING PROTEIN"/>
    <property type="match status" value="1"/>
</dbReference>
<evidence type="ECO:0000259" key="5">
    <source>
        <dbReference type="PROSITE" id="PS50893"/>
    </source>
</evidence>
<dbReference type="InterPro" id="IPR017871">
    <property type="entry name" value="ABC_transporter-like_CS"/>
</dbReference>
<name>A0ABN6XMQ6_9MICO</name>
<evidence type="ECO:0000256" key="2">
    <source>
        <dbReference type="ARBA" id="ARBA00022448"/>
    </source>
</evidence>
<evidence type="ECO:0000313" key="6">
    <source>
        <dbReference type="EMBL" id="BDZ46176.1"/>
    </source>
</evidence>
<dbReference type="PROSITE" id="PS00211">
    <property type="entry name" value="ABC_TRANSPORTER_1"/>
    <property type="match status" value="2"/>
</dbReference>
<feature type="domain" description="ABC transporter" evidence="5">
    <location>
        <begin position="299"/>
        <end position="536"/>
    </location>
</feature>
<dbReference type="PROSITE" id="PS50893">
    <property type="entry name" value="ABC_TRANSPORTER_2"/>
    <property type="match status" value="2"/>
</dbReference>
<dbReference type="NCBIfam" id="NF008453">
    <property type="entry name" value="PRK11308.1"/>
    <property type="match status" value="2"/>
</dbReference>
<dbReference type="InterPro" id="IPR027417">
    <property type="entry name" value="P-loop_NTPase"/>
</dbReference>
<dbReference type="InterPro" id="IPR003593">
    <property type="entry name" value="AAA+_ATPase"/>
</dbReference>
<comment type="similarity">
    <text evidence="1">Belongs to the ABC transporter superfamily.</text>
</comment>
<accession>A0ABN6XMQ6</accession>
<evidence type="ECO:0000256" key="4">
    <source>
        <dbReference type="ARBA" id="ARBA00022840"/>
    </source>
</evidence>
<dbReference type="Proteomes" id="UP001321498">
    <property type="component" value="Chromosome"/>
</dbReference>
<keyword evidence="3" id="KW-0547">Nucleotide-binding</keyword>
<dbReference type="PANTHER" id="PTHR43776:SF7">
    <property type="entry name" value="D,D-DIPEPTIDE TRANSPORT ATP-BINDING PROTEIN DDPF-RELATED"/>
    <property type="match status" value="1"/>
</dbReference>
<dbReference type="SMART" id="SM00382">
    <property type="entry name" value="AAA"/>
    <property type="match status" value="2"/>
</dbReference>
<organism evidence="6 7">
    <name type="scientific">Naasia aerilata</name>
    <dbReference type="NCBI Taxonomy" id="1162966"/>
    <lineage>
        <taxon>Bacteria</taxon>
        <taxon>Bacillati</taxon>
        <taxon>Actinomycetota</taxon>
        <taxon>Actinomycetes</taxon>
        <taxon>Micrococcales</taxon>
        <taxon>Microbacteriaceae</taxon>
        <taxon>Naasia</taxon>
    </lineage>
</organism>
<dbReference type="InterPro" id="IPR013563">
    <property type="entry name" value="Oligopep_ABC_C"/>
</dbReference>
<dbReference type="CDD" id="cd03257">
    <property type="entry name" value="ABC_NikE_OppD_transporters"/>
    <property type="match status" value="2"/>
</dbReference>
<dbReference type="RefSeq" id="WP_286276273.1">
    <property type="nucleotide sequence ID" value="NZ_AP027731.1"/>
</dbReference>